<dbReference type="Pfam" id="PF08240">
    <property type="entry name" value="ADH_N"/>
    <property type="match status" value="1"/>
</dbReference>
<dbReference type="Gene3D" id="3.40.50.720">
    <property type="entry name" value="NAD(P)-binding Rossmann-like Domain"/>
    <property type="match status" value="1"/>
</dbReference>
<dbReference type="Pfam" id="PF13602">
    <property type="entry name" value="ADH_zinc_N_2"/>
    <property type="match status" value="1"/>
</dbReference>
<keyword evidence="6" id="KW-0479">Metal-binding</keyword>
<dbReference type="eggNOG" id="COG0604">
    <property type="taxonomic scope" value="Bacteria"/>
</dbReference>
<evidence type="ECO:0000256" key="2">
    <source>
        <dbReference type="ARBA" id="ARBA00011881"/>
    </source>
</evidence>
<feature type="domain" description="Enoyl reductase (ER)" evidence="7">
    <location>
        <begin position="14"/>
        <end position="336"/>
    </location>
</feature>
<evidence type="ECO:0000259" key="7">
    <source>
        <dbReference type="SMART" id="SM00829"/>
    </source>
</evidence>
<keyword evidence="6" id="KW-0560">Oxidoreductase</keyword>
<sequence>MTKMKAVGLYQYLSISEQESLIDLEVEKPTATGSDVLVKVQAISVNPVDTKVRKPKDKIEETAKILGWDVAGVVEEVGPDCTLFQKGDEVYYAGTITRPGGNSEYHLVDERIVGHKPKSINFAEAAAMPLTALTAYEGLFVRLGVSKEDNSGKSILLIGAAGGVGSIAIQLAKWAGLTVIGTASRPESSKLVQDRGADAVINHHQPFLPQLKEAGFEEVDYIFCLNHTDQHWDHMAEAIKPQGKICSIFETNKPLNLYPLFQKSATFVWEFMFTRSRFETPDMIEQHHILNEMANLIDSKTIETTVNQVMSPINAENIRKAHAELEAGTAIGKIVLEHFC</sequence>
<keyword evidence="6" id="KW-0862">Zinc</keyword>
<gene>
    <name evidence="8" type="ORF">LQ50_02385</name>
</gene>
<evidence type="ECO:0000256" key="6">
    <source>
        <dbReference type="RuleBase" id="RU364000"/>
    </source>
</evidence>
<dbReference type="SUPFAM" id="SSF50129">
    <property type="entry name" value="GroES-like"/>
    <property type="match status" value="1"/>
</dbReference>
<dbReference type="GO" id="GO:0005737">
    <property type="term" value="C:cytoplasm"/>
    <property type="evidence" value="ECO:0007669"/>
    <property type="project" value="UniProtKB-SubCell"/>
</dbReference>
<dbReference type="GO" id="GO:0008270">
    <property type="term" value="F:zinc ion binding"/>
    <property type="evidence" value="ECO:0007669"/>
    <property type="project" value="InterPro"/>
</dbReference>
<dbReference type="InterPro" id="IPR002364">
    <property type="entry name" value="Quin_OxRdtase/zeta-crystal_CS"/>
</dbReference>
<dbReference type="InterPro" id="IPR036291">
    <property type="entry name" value="NAD(P)-bd_dom_sf"/>
</dbReference>
<dbReference type="InterPro" id="IPR011032">
    <property type="entry name" value="GroES-like_sf"/>
</dbReference>
<dbReference type="NCBIfam" id="TIGR02817">
    <property type="entry name" value="adh_fam_1"/>
    <property type="match status" value="1"/>
</dbReference>
<dbReference type="PANTHER" id="PTHR44154:SF1">
    <property type="entry name" value="QUINONE OXIDOREDUCTASE"/>
    <property type="match status" value="1"/>
</dbReference>
<reference evidence="8 9" key="1">
    <citation type="submission" date="2014-09" db="EMBL/GenBank/DDBJ databases">
        <title>Genome sequencing and annotation of Bacillus Okhensis strain Kh10-101T.</title>
        <authorList>
            <person name="Prakash J.S."/>
        </authorList>
    </citation>
    <scope>NUCLEOTIDE SEQUENCE [LARGE SCALE GENOMIC DNA]</scope>
    <source>
        <strain evidence="9">Kh10-101T</strain>
    </source>
</reference>
<protein>
    <recommendedName>
        <fullName evidence="6">Zinc-type alcohol dehydrogenase-like protein</fullName>
    </recommendedName>
</protein>
<dbReference type="GO" id="GO:0003723">
    <property type="term" value="F:RNA binding"/>
    <property type="evidence" value="ECO:0007669"/>
    <property type="project" value="UniProtKB-KW"/>
</dbReference>
<dbReference type="SUPFAM" id="SSF51735">
    <property type="entry name" value="NAD(P)-binding Rossmann-fold domains"/>
    <property type="match status" value="1"/>
</dbReference>
<accession>A0A0B0IPG8</accession>
<keyword evidence="3" id="KW-0963">Cytoplasm</keyword>
<evidence type="ECO:0000256" key="5">
    <source>
        <dbReference type="ARBA" id="ARBA00022884"/>
    </source>
</evidence>
<dbReference type="PROSITE" id="PS01162">
    <property type="entry name" value="QOR_ZETA_CRYSTAL"/>
    <property type="match status" value="1"/>
</dbReference>
<dbReference type="AlphaFoldDB" id="A0A0B0IPG8"/>
<dbReference type="InterPro" id="IPR014182">
    <property type="entry name" value="ADH_Zn_typ-1"/>
</dbReference>
<organism evidence="8 9">
    <name type="scientific">Halalkalibacter okhensis</name>
    <dbReference type="NCBI Taxonomy" id="333138"/>
    <lineage>
        <taxon>Bacteria</taxon>
        <taxon>Bacillati</taxon>
        <taxon>Bacillota</taxon>
        <taxon>Bacilli</taxon>
        <taxon>Bacillales</taxon>
        <taxon>Bacillaceae</taxon>
        <taxon>Halalkalibacter</taxon>
    </lineage>
</organism>
<comment type="subunit">
    <text evidence="2">Homotetramer.</text>
</comment>
<dbReference type="SMART" id="SM00829">
    <property type="entry name" value="PKS_ER"/>
    <property type="match status" value="1"/>
</dbReference>
<evidence type="ECO:0000256" key="4">
    <source>
        <dbReference type="ARBA" id="ARBA00022857"/>
    </source>
</evidence>
<evidence type="ECO:0000256" key="1">
    <source>
        <dbReference type="ARBA" id="ARBA00004496"/>
    </source>
</evidence>
<dbReference type="EMBL" id="JRJU01000002">
    <property type="protein sequence ID" value="KHF41576.1"/>
    <property type="molecule type" value="Genomic_DNA"/>
</dbReference>
<evidence type="ECO:0000313" key="9">
    <source>
        <dbReference type="Proteomes" id="UP000030832"/>
    </source>
</evidence>
<keyword evidence="5" id="KW-0694">RNA-binding</keyword>
<dbReference type="InterPro" id="IPR051603">
    <property type="entry name" value="Zinc-ADH_QOR/CCCR"/>
</dbReference>
<dbReference type="InterPro" id="IPR020843">
    <property type="entry name" value="ER"/>
</dbReference>
<comment type="subcellular location">
    <subcellularLocation>
        <location evidence="1">Cytoplasm</location>
    </subcellularLocation>
</comment>
<dbReference type="OrthoDB" id="9792162at2"/>
<keyword evidence="9" id="KW-1185">Reference proteome</keyword>
<comment type="caution">
    <text evidence="8">The sequence shown here is derived from an EMBL/GenBank/DDBJ whole genome shotgun (WGS) entry which is preliminary data.</text>
</comment>
<keyword evidence="4" id="KW-0521">NADP</keyword>
<dbReference type="InterPro" id="IPR013154">
    <property type="entry name" value="ADH-like_N"/>
</dbReference>
<dbReference type="GO" id="GO:0016491">
    <property type="term" value="F:oxidoreductase activity"/>
    <property type="evidence" value="ECO:0007669"/>
    <property type="project" value="UniProtKB-KW"/>
</dbReference>
<dbReference type="PANTHER" id="PTHR44154">
    <property type="entry name" value="QUINONE OXIDOREDUCTASE"/>
    <property type="match status" value="1"/>
</dbReference>
<evidence type="ECO:0000313" key="8">
    <source>
        <dbReference type="EMBL" id="KHF41576.1"/>
    </source>
</evidence>
<dbReference type="CDD" id="cd08252">
    <property type="entry name" value="AL_MDR"/>
    <property type="match status" value="1"/>
</dbReference>
<dbReference type="Proteomes" id="UP000030832">
    <property type="component" value="Unassembled WGS sequence"/>
</dbReference>
<proteinExistence type="inferred from homology"/>
<comment type="similarity">
    <text evidence="6">Belongs to the zinc-containing alcohol dehydrogenase family. Quinone oxidoreductase subfamily.</text>
</comment>
<dbReference type="STRING" id="333138.LQ50_02385"/>
<evidence type="ECO:0000256" key="3">
    <source>
        <dbReference type="ARBA" id="ARBA00022490"/>
    </source>
</evidence>
<name>A0A0B0IPG8_9BACI</name>
<dbReference type="Gene3D" id="3.90.180.10">
    <property type="entry name" value="Medium-chain alcohol dehydrogenases, catalytic domain"/>
    <property type="match status" value="1"/>
</dbReference>